<feature type="compositionally biased region" description="Basic and acidic residues" evidence="13">
    <location>
        <begin position="131"/>
        <end position="156"/>
    </location>
</feature>
<keyword evidence="15" id="KW-1185">Reference proteome</keyword>
<comment type="caution">
    <text evidence="14">The sequence shown here is derived from an EMBL/GenBank/DDBJ whole genome shotgun (WGS) entry which is preliminary data.</text>
</comment>
<evidence type="ECO:0000256" key="8">
    <source>
        <dbReference type="ARBA" id="ARBA00051897"/>
    </source>
</evidence>
<dbReference type="EC" id="2.1.1.216" evidence="7"/>
<dbReference type="InterPro" id="IPR042296">
    <property type="entry name" value="tRNA_met_Trm1_C"/>
</dbReference>
<evidence type="ECO:0000256" key="13">
    <source>
        <dbReference type="SAM" id="MobiDB-lite"/>
    </source>
</evidence>
<protein>
    <recommendedName>
        <fullName evidence="7">tRNA (guanine(26)-N(2))-dimethyltransferase</fullName>
        <ecNumber evidence="7">2.1.1.216</ecNumber>
    </recommendedName>
    <alternativeName>
        <fullName evidence="10">tRNA 2,2-dimethylguanosine-26 methyltransferase</fullName>
    </alternativeName>
    <alternativeName>
        <fullName evidence="9">tRNA(guanine-26,N(2)-N(2)) methyltransferase</fullName>
    </alternativeName>
    <alternativeName>
        <fullName evidence="11">tRNA(m(2,2)G26)dimethyltransferase</fullName>
    </alternativeName>
</protein>
<dbReference type="EMBL" id="ML978128">
    <property type="protein sequence ID" value="KAF2097543.1"/>
    <property type="molecule type" value="Genomic_DNA"/>
</dbReference>
<keyword evidence="4 12" id="KW-0949">S-adenosyl-L-methionine</keyword>
<evidence type="ECO:0000313" key="15">
    <source>
        <dbReference type="Proteomes" id="UP000799772"/>
    </source>
</evidence>
<dbReference type="Proteomes" id="UP000799772">
    <property type="component" value="Unassembled WGS sequence"/>
</dbReference>
<feature type="compositionally biased region" description="Basic residues" evidence="13">
    <location>
        <begin position="116"/>
        <end position="130"/>
    </location>
</feature>
<dbReference type="PANTHER" id="PTHR10631">
    <property type="entry name" value="N 2 ,N 2 -DIMETHYLGUANOSINE TRNA METHYLTRANSFERASE"/>
    <property type="match status" value="1"/>
</dbReference>
<evidence type="ECO:0000256" key="10">
    <source>
        <dbReference type="ARBA" id="ARBA00082896"/>
    </source>
</evidence>
<proteinExistence type="inferred from homology"/>
<evidence type="ECO:0000256" key="3">
    <source>
        <dbReference type="ARBA" id="ARBA00022679"/>
    </source>
</evidence>
<dbReference type="InterPro" id="IPR029063">
    <property type="entry name" value="SAM-dependent_MTases_sf"/>
</dbReference>
<organism evidence="14 15">
    <name type="scientific">Rhizodiscina lignyota</name>
    <dbReference type="NCBI Taxonomy" id="1504668"/>
    <lineage>
        <taxon>Eukaryota</taxon>
        <taxon>Fungi</taxon>
        <taxon>Dikarya</taxon>
        <taxon>Ascomycota</taxon>
        <taxon>Pezizomycotina</taxon>
        <taxon>Dothideomycetes</taxon>
        <taxon>Pleosporomycetidae</taxon>
        <taxon>Aulographales</taxon>
        <taxon>Rhizodiscinaceae</taxon>
        <taxon>Rhizodiscina</taxon>
    </lineage>
</organism>
<dbReference type="Gene3D" id="3.30.56.70">
    <property type="entry name" value="N2,N2-dimethylguanosine tRNA methyltransferase, C-terminal domain"/>
    <property type="match status" value="1"/>
</dbReference>
<dbReference type="CDD" id="cd02440">
    <property type="entry name" value="AdoMet_MTases"/>
    <property type="match status" value="1"/>
</dbReference>
<keyword evidence="1 12" id="KW-0820">tRNA-binding</keyword>
<dbReference type="AlphaFoldDB" id="A0A9P4M523"/>
<dbReference type="OrthoDB" id="6349953at2759"/>
<evidence type="ECO:0000256" key="4">
    <source>
        <dbReference type="ARBA" id="ARBA00022691"/>
    </source>
</evidence>
<sequence length="733" mass="80394">MEKANAGDKVSTELSQPPERATIHSPPSAGQTVFHQDKEYTTVKEGLAYILIPPNTRKTLDTKAHQAKKFAGKAEEGKAQNVFYNEIMQYNRDLSVLAIRAFGEDTLVRAKEAQKKKGRWKGSRERKKERKNQESRKFEGEGEERAHKEGPKKDIGADGVAQEVENGTKRPRDEDEKDVESGIGPAKRVKLGGVNSEPQNVDATEVLDEDFIECERSMSRGGSFMNKNLTGEPIVQFRILDALSATGLRALRYAHELPFVTSVTANDLSPGATKSIAVNVEHNVLASKINAVTGNAIAHMYQFVGQEVGGGPGSKYDVIDLDPYGTAVPFLDAAVQAVKDGGLLCVTCTDTAVFMSTGYPEKAYALYGGTPLKSLASHEGGLRLLLHSIATTAARYGIAMEPLLSLSIDYYARVWVRLKRSPAEVKFLAGKTMLVYNCDNGCHAVTPQWVGRNTLTEGVKGNTFWKHSFAQVADVSQNCRHCGFKTHLNGPMWGGPLHNPVFIERILSYLPTLDKSTYGTVDRIEGMLTTALEELTLFPADQLLSDPATRSSDATNSNPAGDPHPFYVFPNSLAKTLHCMAPSENQIKGALRHAGFKAVRTHAARGGIKTDASFDVIWHIMREWIRQKAPIREGALNEGQAGWRILHAKDKTVNEHETEKSASNREEAAGEAVHDAKDASENTAPGTKGNEGTSGAFPFEVFFDEELGKDYGKKLKRFQLNPRANWGPMVKAR</sequence>
<dbReference type="GO" id="GO:0160104">
    <property type="term" value="F:tRNA (guanine(26)-N2)-dimethyltransferase activity"/>
    <property type="evidence" value="ECO:0007669"/>
    <property type="project" value="UniProtKB-EC"/>
</dbReference>
<keyword evidence="2 12" id="KW-0489">Methyltransferase</keyword>
<dbReference type="PANTHER" id="PTHR10631:SF3">
    <property type="entry name" value="TRNA (GUANINE(26)-N(2))-DIMETHYLTRANSFERASE"/>
    <property type="match status" value="1"/>
</dbReference>
<comment type="catalytic activity">
    <reaction evidence="8">
        <text>guanosine(26) in tRNA + 2 S-adenosyl-L-methionine = N(2)-dimethylguanosine(26) in tRNA + 2 S-adenosyl-L-homocysteine + 2 H(+)</text>
        <dbReference type="Rhea" id="RHEA:43140"/>
        <dbReference type="Rhea" id="RHEA-COMP:10359"/>
        <dbReference type="Rhea" id="RHEA-COMP:10360"/>
        <dbReference type="ChEBI" id="CHEBI:15378"/>
        <dbReference type="ChEBI" id="CHEBI:57856"/>
        <dbReference type="ChEBI" id="CHEBI:59789"/>
        <dbReference type="ChEBI" id="CHEBI:74269"/>
        <dbReference type="ChEBI" id="CHEBI:74513"/>
        <dbReference type="EC" id="2.1.1.216"/>
    </reaction>
</comment>
<reference evidence="14" key="1">
    <citation type="journal article" date="2020" name="Stud. Mycol.">
        <title>101 Dothideomycetes genomes: a test case for predicting lifestyles and emergence of pathogens.</title>
        <authorList>
            <person name="Haridas S."/>
            <person name="Albert R."/>
            <person name="Binder M."/>
            <person name="Bloem J."/>
            <person name="Labutti K."/>
            <person name="Salamov A."/>
            <person name="Andreopoulos B."/>
            <person name="Baker S."/>
            <person name="Barry K."/>
            <person name="Bills G."/>
            <person name="Bluhm B."/>
            <person name="Cannon C."/>
            <person name="Castanera R."/>
            <person name="Culley D."/>
            <person name="Daum C."/>
            <person name="Ezra D."/>
            <person name="Gonzalez J."/>
            <person name="Henrissat B."/>
            <person name="Kuo A."/>
            <person name="Liang C."/>
            <person name="Lipzen A."/>
            <person name="Lutzoni F."/>
            <person name="Magnuson J."/>
            <person name="Mondo S."/>
            <person name="Nolan M."/>
            <person name="Ohm R."/>
            <person name="Pangilinan J."/>
            <person name="Park H.-J."/>
            <person name="Ramirez L."/>
            <person name="Alfaro M."/>
            <person name="Sun H."/>
            <person name="Tritt A."/>
            <person name="Yoshinaga Y."/>
            <person name="Zwiers L.-H."/>
            <person name="Turgeon B."/>
            <person name="Goodwin S."/>
            <person name="Spatafora J."/>
            <person name="Crous P."/>
            <person name="Grigoriev I."/>
        </authorList>
    </citation>
    <scope>NUCLEOTIDE SEQUENCE</scope>
    <source>
        <strain evidence="14">CBS 133067</strain>
    </source>
</reference>
<keyword evidence="3 12" id="KW-0808">Transferase</keyword>
<evidence type="ECO:0000313" key="14">
    <source>
        <dbReference type="EMBL" id="KAF2097543.1"/>
    </source>
</evidence>
<gene>
    <name evidence="14" type="ORF">NA57DRAFT_41862</name>
</gene>
<feature type="compositionally biased region" description="Basic and acidic residues" evidence="13">
    <location>
        <begin position="653"/>
        <end position="680"/>
    </location>
</feature>
<dbReference type="SUPFAM" id="SSF53335">
    <property type="entry name" value="S-adenosyl-L-methionine-dependent methyltransferases"/>
    <property type="match status" value="1"/>
</dbReference>
<dbReference type="FunFam" id="3.30.56.70:FF:000001">
    <property type="entry name" value="tRNA (guanine(26)-N(2))-dimethyltransferase"/>
    <property type="match status" value="1"/>
</dbReference>
<dbReference type="FunFam" id="3.40.50.150:FF:000051">
    <property type="entry name" value="tRNA (guanine(26)-N(2))-dimethyltransferase"/>
    <property type="match status" value="1"/>
</dbReference>
<evidence type="ECO:0000256" key="2">
    <source>
        <dbReference type="ARBA" id="ARBA00022603"/>
    </source>
</evidence>
<dbReference type="InterPro" id="IPR002905">
    <property type="entry name" value="Trm1"/>
</dbReference>
<dbReference type="PROSITE" id="PS51626">
    <property type="entry name" value="SAM_MT_TRM1"/>
    <property type="match status" value="1"/>
</dbReference>
<comment type="similarity">
    <text evidence="12">Belongs to the class I-like SAM-binding methyltransferase superfamily. Trm1 family.</text>
</comment>
<feature type="compositionally biased region" description="Polar residues" evidence="13">
    <location>
        <begin position="681"/>
        <end position="693"/>
    </location>
</feature>
<dbReference type="Gene3D" id="3.40.50.150">
    <property type="entry name" value="Vaccinia Virus protein VP39"/>
    <property type="match status" value="1"/>
</dbReference>
<keyword evidence="5 12" id="KW-0819">tRNA processing</keyword>
<accession>A0A9P4M523</accession>
<dbReference type="GO" id="GO:0002940">
    <property type="term" value="P:tRNA N2-guanine methylation"/>
    <property type="evidence" value="ECO:0007669"/>
    <property type="project" value="TreeGrafter"/>
</dbReference>
<evidence type="ECO:0000256" key="1">
    <source>
        <dbReference type="ARBA" id="ARBA00022555"/>
    </source>
</evidence>
<feature type="region of interest" description="Disordered" evidence="13">
    <location>
        <begin position="112"/>
        <end position="197"/>
    </location>
</feature>
<feature type="region of interest" description="Disordered" evidence="13">
    <location>
        <begin position="1"/>
        <end position="34"/>
    </location>
</feature>
<evidence type="ECO:0000256" key="11">
    <source>
        <dbReference type="ARBA" id="ARBA00083299"/>
    </source>
</evidence>
<evidence type="ECO:0000256" key="9">
    <source>
        <dbReference type="ARBA" id="ARBA00077143"/>
    </source>
</evidence>
<feature type="region of interest" description="Disordered" evidence="13">
    <location>
        <begin position="653"/>
        <end position="695"/>
    </location>
</feature>
<evidence type="ECO:0000256" key="7">
    <source>
        <dbReference type="ARBA" id="ARBA00039099"/>
    </source>
</evidence>
<evidence type="ECO:0000256" key="12">
    <source>
        <dbReference type="PROSITE-ProRule" id="PRU00958"/>
    </source>
</evidence>
<evidence type="ECO:0000256" key="5">
    <source>
        <dbReference type="ARBA" id="ARBA00022694"/>
    </source>
</evidence>
<dbReference type="Pfam" id="PF02005">
    <property type="entry name" value="TRM"/>
    <property type="match status" value="2"/>
</dbReference>
<evidence type="ECO:0000256" key="6">
    <source>
        <dbReference type="ARBA" id="ARBA00022884"/>
    </source>
</evidence>
<dbReference type="GO" id="GO:0005634">
    <property type="term" value="C:nucleus"/>
    <property type="evidence" value="ECO:0007669"/>
    <property type="project" value="TreeGrafter"/>
</dbReference>
<name>A0A9P4M523_9PEZI</name>
<keyword evidence="6 12" id="KW-0694">RNA-binding</keyword>
<dbReference type="GO" id="GO:0000049">
    <property type="term" value="F:tRNA binding"/>
    <property type="evidence" value="ECO:0007669"/>
    <property type="project" value="UniProtKB-UniRule"/>
</dbReference>